<dbReference type="Proteomes" id="UP000704738">
    <property type="component" value="Unassembled WGS sequence"/>
</dbReference>
<name>A0ABD6MWJ2_9PSED</name>
<evidence type="ECO:0000313" key="2">
    <source>
        <dbReference type="Proteomes" id="UP000704738"/>
    </source>
</evidence>
<dbReference type="AlphaFoldDB" id="A0ABD6MWJ2"/>
<proteinExistence type="predicted"/>
<evidence type="ECO:0008006" key="3">
    <source>
        <dbReference type="Google" id="ProtNLM"/>
    </source>
</evidence>
<gene>
    <name evidence="1" type="ORF">DM819_06465</name>
</gene>
<comment type="caution">
    <text evidence="1">The sequence shown here is derived from an EMBL/GenBank/DDBJ whole genome shotgun (WGS) entry which is preliminary data.</text>
</comment>
<evidence type="ECO:0000313" key="1">
    <source>
        <dbReference type="EMBL" id="NWL45519.1"/>
    </source>
</evidence>
<organism evidence="1 2">
    <name type="scientific">Pseudomonas hunanensis</name>
    <dbReference type="NCBI Taxonomy" id="1247546"/>
    <lineage>
        <taxon>Bacteria</taxon>
        <taxon>Pseudomonadati</taxon>
        <taxon>Pseudomonadota</taxon>
        <taxon>Gammaproteobacteria</taxon>
        <taxon>Pseudomonadales</taxon>
        <taxon>Pseudomonadaceae</taxon>
        <taxon>Pseudomonas</taxon>
    </lineage>
</organism>
<reference evidence="1 2" key="1">
    <citation type="submission" date="2018-06" db="EMBL/GenBank/DDBJ databases">
        <title>Bacteria isolated from soil of Wuhan.</title>
        <authorList>
            <person name="Xiang W."/>
            <person name="Huang C."/>
        </authorList>
    </citation>
    <scope>NUCLEOTIDE SEQUENCE [LARGE SCALE GENOMIC DNA]</scope>
    <source>
        <strain evidence="2">xwS4</strain>
    </source>
</reference>
<dbReference type="EMBL" id="QJRE01000096">
    <property type="protein sequence ID" value="NWL45519.1"/>
    <property type="molecule type" value="Genomic_DNA"/>
</dbReference>
<protein>
    <recommendedName>
        <fullName evidence="3">Ig-like domain repeat protein</fullName>
    </recommendedName>
</protein>
<dbReference type="RefSeq" id="WP_143999777.1">
    <property type="nucleotide sequence ID" value="NZ_QJRE01000096.1"/>
</dbReference>
<sequence length="485" mass="52993">MSSMPPGDPGLLLPAEVPALLEDIPGGDHNLLPVVATEQALAVVVPMWPVSYPQPGEPDVLQLFWNDDVVAEKSWESEVPPEDLIFSVPVEKLVSGAHELRYEVTGTGGMSPSEVLELLIDLAPPALGGERGMLTIVEDADEIERDGLTERYLRNHGQRLRTEVPRYTTPVAGDTIIYYWDDESLDENEVDRYEVGYEDISGPFYIDFESEMILQRGDGNRYLHYAIKDRAGNLSAFSKPLKVAVSAGARTFPLPDIEQVEGTGGQLRLALNDLELPLLVVVPADALVYPDEALRVEWGEPGDPGYFSATTGYEGQERAFEIPVQKIAAQSGITTKVKFVASGDKRHDYPSPAVDLFISPLSKNLPRVQLDGVASNNLSLSKAPDRIPVTLGTWPLMADGQFVDIWVTGALNNGGDAEPFQVLKDYEVKPADLIGGIGQADDVVVLKSYLQTLELDVRFTLHVQVRFAAQGVPVNFPLLSPTLIP</sequence>
<accession>A0ABD6MWJ2</accession>